<proteinExistence type="predicted"/>
<protein>
    <submittedName>
        <fullName evidence="2">Uncharacterized protein</fullName>
    </submittedName>
</protein>
<reference evidence="2" key="1">
    <citation type="submission" date="2019-08" db="EMBL/GenBank/DDBJ databases">
        <authorList>
            <person name="Kucharzyk K."/>
            <person name="Murdoch R.W."/>
            <person name="Higgins S."/>
            <person name="Loffler F."/>
        </authorList>
    </citation>
    <scope>NUCLEOTIDE SEQUENCE</scope>
</reference>
<feature type="region of interest" description="Disordered" evidence="1">
    <location>
        <begin position="59"/>
        <end position="99"/>
    </location>
</feature>
<organism evidence="2">
    <name type="scientific">bioreactor metagenome</name>
    <dbReference type="NCBI Taxonomy" id="1076179"/>
    <lineage>
        <taxon>unclassified sequences</taxon>
        <taxon>metagenomes</taxon>
        <taxon>ecological metagenomes</taxon>
    </lineage>
</organism>
<accession>A0A645H773</accession>
<evidence type="ECO:0000256" key="1">
    <source>
        <dbReference type="SAM" id="MobiDB-lite"/>
    </source>
</evidence>
<evidence type="ECO:0000313" key="2">
    <source>
        <dbReference type="EMBL" id="MPN34871.1"/>
    </source>
</evidence>
<dbReference type="AlphaFoldDB" id="A0A645H773"/>
<gene>
    <name evidence="2" type="ORF">SDC9_182365</name>
</gene>
<dbReference type="EMBL" id="VSSQ01088138">
    <property type="protein sequence ID" value="MPN34871.1"/>
    <property type="molecule type" value="Genomic_DNA"/>
</dbReference>
<comment type="caution">
    <text evidence="2">The sequence shown here is derived from an EMBL/GenBank/DDBJ whole genome shotgun (WGS) entry which is preliminary data.</text>
</comment>
<name>A0A645H773_9ZZZZ</name>
<sequence>MHEPVLCLVGILGDQVVMGSVAVVAGRYVGVAASHPTLVLLIHRMAAGTGRRVVPEVLGESGVVHGEQPDPEDHANQGGQANARPTGEHPRETVPEAFQQRHRVHLPTAVSSSSWVRGCRDGASVRHHDRSRSF</sequence>